<feature type="compositionally biased region" description="Basic and acidic residues" evidence="1">
    <location>
        <begin position="171"/>
        <end position="186"/>
    </location>
</feature>
<reference evidence="2" key="1">
    <citation type="journal article" date="2019" name="Environ. Microbiol.">
        <title>Fungal ecological strategies reflected in gene transcription - a case study of two litter decomposers.</title>
        <authorList>
            <person name="Barbi F."/>
            <person name="Kohler A."/>
            <person name="Barry K."/>
            <person name="Baskaran P."/>
            <person name="Daum C."/>
            <person name="Fauchery L."/>
            <person name="Ihrmark K."/>
            <person name="Kuo A."/>
            <person name="LaButti K."/>
            <person name="Lipzen A."/>
            <person name="Morin E."/>
            <person name="Grigoriev I.V."/>
            <person name="Henrissat B."/>
            <person name="Lindahl B."/>
            <person name="Martin F."/>
        </authorList>
    </citation>
    <scope>NUCLEOTIDE SEQUENCE</scope>
    <source>
        <strain evidence="2">JB14</strain>
    </source>
</reference>
<keyword evidence="3" id="KW-1185">Reference proteome</keyword>
<gene>
    <name evidence="2" type="ORF">BT96DRAFT_943637</name>
</gene>
<feature type="compositionally biased region" description="Basic and acidic residues" evidence="1">
    <location>
        <begin position="194"/>
        <end position="207"/>
    </location>
</feature>
<evidence type="ECO:0000313" key="2">
    <source>
        <dbReference type="EMBL" id="KAE9393822.1"/>
    </source>
</evidence>
<proteinExistence type="predicted"/>
<organism evidence="2 3">
    <name type="scientific">Gymnopus androsaceus JB14</name>
    <dbReference type="NCBI Taxonomy" id="1447944"/>
    <lineage>
        <taxon>Eukaryota</taxon>
        <taxon>Fungi</taxon>
        <taxon>Dikarya</taxon>
        <taxon>Basidiomycota</taxon>
        <taxon>Agaricomycotina</taxon>
        <taxon>Agaricomycetes</taxon>
        <taxon>Agaricomycetidae</taxon>
        <taxon>Agaricales</taxon>
        <taxon>Marasmiineae</taxon>
        <taxon>Omphalotaceae</taxon>
        <taxon>Gymnopus</taxon>
    </lineage>
</organism>
<evidence type="ECO:0000313" key="3">
    <source>
        <dbReference type="Proteomes" id="UP000799118"/>
    </source>
</evidence>
<sequence>MSQQVIFGKEITKNFDHKHSQKYHCKAAHQLWKLNRSCNPYKCTTKDSEGIKEGWEISTSAGGAVLAANWAFFWVSGSYCVLLQKYMLDEQDLSNERFQWNSNDLQDGDFHKLNPKVTHIQIHFSGNMLLLIYTNHVLDLDNHLTLVKYEQAQRHKEKQVEVTKMRLLLEGEDRSNNKGNKGERRQGGQAKCEANSKSKEEYLGVKEGKKKKGKQDASLSLNGSNMLPSTYREIYYSAEVPFRIVQANRQFQLSAEAEGLWHWHLGQGQEVLLKEKTYWEWLQGAAAGFSGISIAAV</sequence>
<accession>A0A6A4H6L7</accession>
<feature type="region of interest" description="Disordered" evidence="1">
    <location>
        <begin position="171"/>
        <end position="209"/>
    </location>
</feature>
<dbReference type="EMBL" id="ML769563">
    <property type="protein sequence ID" value="KAE9393822.1"/>
    <property type="molecule type" value="Genomic_DNA"/>
</dbReference>
<protein>
    <submittedName>
        <fullName evidence="2">Uncharacterized protein</fullName>
    </submittedName>
</protein>
<name>A0A6A4H6L7_9AGAR</name>
<dbReference type="AlphaFoldDB" id="A0A6A4H6L7"/>
<evidence type="ECO:0000256" key="1">
    <source>
        <dbReference type="SAM" id="MobiDB-lite"/>
    </source>
</evidence>
<dbReference type="Proteomes" id="UP000799118">
    <property type="component" value="Unassembled WGS sequence"/>
</dbReference>